<accession>A0ABW1INK3</accession>
<dbReference type="EMBL" id="JBHSQV010000124">
    <property type="protein sequence ID" value="MFC5986637.1"/>
    <property type="molecule type" value="Genomic_DNA"/>
</dbReference>
<keyword evidence="9" id="KW-1185">Reference proteome</keyword>
<evidence type="ECO:0000256" key="4">
    <source>
        <dbReference type="ARBA" id="ARBA00022989"/>
    </source>
</evidence>
<evidence type="ECO:0000256" key="6">
    <source>
        <dbReference type="SAM" id="Phobius"/>
    </source>
</evidence>
<sequence>MGQEKTVDSKYIQQHLANERTFLAWVRTGIAIVGLGFLAAGVVFRSTAHEQLGHWIAALIGVGAVVFGAIILGCATRDYLSKQKGINSDTFRSPKLSIWVTFASLGLVDLFLLALVVVLVLY</sequence>
<keyword evidence="2" id="KW-1003">Cell membrane</keyword>
<dbReference type="RefSeq" id="WP_379893954.1">
    <property type="nucleotide sequence ID" value="NZ_CBCSCT010000085.1"/>
</dbReference>
<feature type="transmembrane region" description="Helical" evidence="6">
    <location>
        <begin position="21"/>
        <end position="43"/>
    </location>
</feature>
<dbReference type="InterPro" id="IPR052053">
    <property type="entry name" value="IM_YidH-like"/>
</dbReference>
<evidence type="ECO:0000313" key="8">
    <source>
        <dbReference type="EMBL" id="MFC5986637.1"/>
    </source>
</evidence>
<protein>
    <submittedName>
        <fullName evidence="8">YidH family protein</fullName>
    </submittedName>
</protein>
<evidence type="ECO:0000256" key="3">
    <source>
        <dbReference type="ARBA" id="ARBA00022692"/>
    </source>
</evidence>
<dbReference type="PANTHER" id="PTHR34187">
    <property type="entry name" value="FGR18P"/>
    <property type="match status" value="1"/>
</dbReference>
<comment type="subcellular location">
    <subcellularLocation>
        <location evidence="1">Cell membrane</location>
        <topology evidence="1">Multi-pass membrane protein</topology>
    </subcellularLocation>
</comment>
<keyword evidence="3 6" id="KW-0812">Transmembrane</keyword>
<comment type="caution">
    <text evidence="8">The sequence shown here is derived from an EMBL/GenBank/DDBJ whole genome shotgun (WGS) entry which is preliminary data.</text>
</comment>
<evidence type="ECO:0000256" key="1">
    <source>
        <dbReference type="ARBA" id="ARBA00004651"/>
    </source>
</evidence>
<dbReference type="Pfam" id="PF02656">
    <property type="entry name" value="DUF202"/>
    <property type="match status" value="1"/>
</dbReference>
<evidence type="ECO:0000256" key="5">
    <source>
        <dbReference type="ARBA" id="ARBA00023136"/>
    </source>
</evidence>
<proteinExistence type="predicted"/>
<evidence type="ECO:0000259" key="7">
    <source>
        <dbReference type="Pfam" id="PF02656"/>
    </source>
</evidence>
<dbReference type="Proteomes" id="UP001596250">
    <property type="component" value="Unassembled WGS sequence"/>
</dbReference>
<dbReference type="InterPro" id="IPR003807">
    <property type="entry name" value="DUF202"/>
</dbReference>
<keyword evidence="4 6" id="KW-1133">Transmembrane helix</keyword>
<gene>
    <name evidence="8" type="ORF">ACFPXP_09430</name>
</gene>
<organism evidence="8 9">
    <name type="scientific">Marinicrinis lubricantis</name>
    <dbReference type="NCBI Taxonomy" id="2086470"/>
    <lineage>
        <taxon>Bacteria</taxon>
        <taxon>Bacillati</taxon>
        <taxon>Bacillota</taxon>
        <taxon>Bacilli</taxon>
        <taxon>Bacillales</taxon>
        <taxon>Paenibacillaceae</taxon>
    </lineage>
</organism>
<keyword evidence="5 6" id="KW-0472">Membrane</keyword>
<evidence type="ECO:0000256" key="2">
    <source>
        <dbReference type="ARBA" id="ARBA00022475"/>
    </source>
</evidence>
<name>A0ABW1INK3_9BACL</name>
<reference evidence="9" key="1">
    <citation type="journal article" date="2019" name="Int. J. Syst. Evol. Microbiol.">
        <title>The Global Catalogue of Microorganisms (GCM) 10K type strain sequencing project: providing services to taxonomists for standard genome sequencing and annotation.</title>
        <authorList>
            <consortium name="The Broad Institute Genomics Platform"/>
            <consortium name="The Broad Institute Genome Sequencing Center for Infectious Disease"/>
            <person name="Wu L."/>
            <person name="Ma J."/>
        </authorList>
    </citation>
    <scope>NUCLEOTIDE SEQUENCE [LARGE SCALE GENOMIC DNA]</scope>
    <source>
        <strain evidence="9">CCM 8749</strain>
    </source>
</reference>
<evidence type="ECO:0000313" key="9">
    <source>
        <dbReference type="Proteomes" id="UP001596250"/>
    </source>
</evidence>
<feature type="transmembrane region" description="Helical" evidence="6">
    <location>
        <begin position="55"/>
        <end position="75"/>
    </location>
</feature>
<dbReference type="PANTHER" id="PTHR34187:SF2">
    <property type="entry name" value="DUF202 DOMAIN-CONTAINING PROTEIN"/>
    <property type="match status" value="1"/>
</dbReference>
<feature type="transmembrane region" description="Helical" evidence="6">
    <location>
        <begin position="96"/>
        <end position="121"/>
    </location>
</feature>
<feature type="domain" description="DUF202" evidence="7">
    <location>
        <begin position="14"/>
        <end position="84"/>
    </location>
</feature>